<evidence type="ECO:0000256" key="1">
    <source>
        <dbReference type="SAM" id="Phobius"/>
    </source>
</evidence>
<keyword evidence="1" id="KW-0812">Transmembrane</keyword>
<comment type="caution">
    <text evidence="2">The sequence shown here is derived from an EMBL/GenBank/DDBJ whole genome shotgun (WGS) entry which is preliminary data.</text>
</comment>
<gene>
    <name evidence="2" type="ORF">NK662_11865</name>
</gene>
<organism evidence="2 3">
    <name type="scientific">Ectobacillus ponti</name>
    <dbReference type="NCBI Taxonomy" id="2961894"/>
    <lineage>
        <taxon>Bacteria</taxon>
        <taxon>Bacillati</taxon>
        <taxon>Bacillota</taxon>
        <taxon>Bacilli</taxon>
        <taxon>Bacillales</taxon>
        <taxon>Bacillaceae</taxon>
        <taxon>Ectobacillus</taxon>
    </lineage>
</organism>
<sequence length="74" mass="8414">MTSAVPAAGLILLLLLLIMLMDFIQGYRFADSVQAVLDMWRGLDGEDALAFFFYACVCFLSVKTYKRKQERAQE</sequence>
<dbReference type="AlphaFoldDB" id="A0AA42BPL0"/>
<keyword evidence="3" id="KW-1185">Reference proteome</keyword>
<proteinExistence type="predicted"/>
<protein>
    <submittedName>
        <fullName evidence="2">Uncharacterized protein</fullName>
    </submittedName>
</protein>
<evidence type="ECO:0000313" key="3">
    <source>
        <dbReference type="Proteomes" id="UP001156102"/>
    </source>
</evidence>
<dbReference type="RefSeq" id="WP_254759146.1">
    <property type="nucleotide sequence ID" value="NZ_JANCLT010000005.1"/>
</dbReference>
<evidence type="ECO:0000313" key="2">
    <source>
        <dbReference type="EMBL" id="MCP8969235.1"/>
    </source>
</evidence>
<keyword evidence="1" id="KW-0472">Membrane</keyword>
<keyword evidence="1" id="KW-1133">Transmembrane helix</keyword>
<reference evidence="2" key="1">
    <citation type="submission" date="2022-07" db="EMBL/GenBank/DDBJ databases">
        <authorList>
            <person name="Li W.-J."/>
            <person name="Deng Q.-Q."/>
        </authorList>
    </citation>
    <scope>NUCLEOTIDE SEQUENCE</scope>
    <source>
        <strain evidence="2">SYSU M60031</strain>
    </source>
</reference>
<name>A0AA42BPL0_9BACI</name>
<dbReference type="EMBL" id="JANCLT010000005">
    <property type="protein sequence ID" value="MCP8969235.1"/>
    <property type="molecule type" value="Genomic_DNA"/>
</dbReference>
<feature type="transmembrane region" description="Helical" evidence="1">
    <location>
        <begin position="49"/>
        <end position="65"/>
    </location>
</feature>
<dbReference type="Proteomes" id="UP001156102">
    <property type="component" value="Unassembled WGS sequence"/>
</dbReference>
<accession>A0AA42BPL0</accession>